<organism>
    <name type="scientific">Ixodes scapularis</name>
    <name type="common">Black-legged tick</name>
    <name type="synonym">Deer tick</name>
    <dbReference type="NCBI Taxonomy" id="6945"/>
    <lineage>
        <taxon>Eukaryota</taxon>
        <taxon>Metazoa</taxon>
        <taxon>Ecdysozoa</taxon>
        <taxon>Arthropoda</taxon>
        <taxon>Chelicerata</taxon>
        <taxon>Arachnida</taxon>
        <taxon>Acari</taxon>
        <taxon>Parasitiformes</taxon>
        <taxon>Ixodida</taxon>
        <taxon>Ixodoidea</taxon>
        <taxon>Ixodidae</taxon>
        <taxon>Ixodinae</taxon>
        <taxon>Ixodes</taxon>
    </lineage>
</organism>
<dbReference type="EMBL" id="ABJB010514691">
    <property type="status" value="NOT_ANNOTATED_CDS"/>
    <property type="molecule type" value="Genomic_DNA"/>
</dbReference>
<feature type="compositionally biased region" description="Polar residues" evidence="1">
    <location>
        <begin position="20"/>
        <end position="38"/>
    </location>
</feature>
<keyword evidence="5" id="KW-1185">Reference proteome</keyword>
<keyword evidence="2" id="KW-1133">Transmembrane helix</keyword>
<reference evidence="3 5" key="1">
    <citation type="submission" date="2008-03" db="EMBL/GenBank/DDBJ databases">
        <title>Annotation of Ixodes scapularis.</title>
        <authorList>
            <consortium name="Ixodes scapularis Genome Project Consortium"/>
            <person name="Caler E."/>
            <person name="Hannick L.I."/>
            <person name="Bidwell S."/>
            <person name="Joardar V."/>
            <person name="Thiagarajan M."/>
            <person name="Amedeo P."/>
            <person name="Galinsky K.J."/>
            <person name="Schobel S."/>
            <person name="Inman J."/>
            <person name="Hostetler J."/>
            <person name="Miller J."/>
            <person name="Hammond M."/>
            <person name="Megy K."/>
            <person name="Lawson D."/>
            <person name="Kodira C."/>
            <person name="Sutton G."/>
            <person name="Meyer J."/>
            <person name="Hill C.A."/>
            <person name="Birren B."/>
            <person name="Nene V."/>
            <person name="Collins F."/>
            <person name="Alarcon-Chaidez F."/>
            <person name="Wikel S."/>
            <person name="Strausberg R."/>
        </authorList>
    </citation>
    <scope>NUCLEOTIDE SEQUENCE [LARGE SCALE GENOMIC DNA]</scope>
    <source>
        <strain evidence="5">Wikel</strain>
        <strain evidence="3">Wikel colony</strain>
    </source>
</reference>
<dbReference type="EMBL" id="ABJB010084934">
    <property type="status" value="NOT_ANNOTATED_CDS"/>
    <property type="molecule type" value="Genomic_DNA"/>
</dbReference>
<dbReference type="PaxDb" id="6945-B7PYN2"/>
<dbReference type="EMBL" id="DS820756">
    <property type="protein sequence ID" value="EEC11704.1"/>
    <property type="molecule type" value="Genomic_DNA"/>
</dbReference>
<dbReference type="EMBL" id="ABJB010819602">
    <property type="status" value="NOT_ANNOTATED_CDS"/>
    <property type="molecule type" value="Genomic_DNA"/>
</dbReference>
<dbReference type="VEuPathDB" id="VectorBase:ISCW009820"/>
<feature type="transmembrane region" description="Helical" evidence="2">
    <location>
        <begin position="91"/>
        <end position="113"/>
    </location>
</feature>
<feature type="region of interest" description="Disordered" evidence="1">
    <location>
        <begin position="1"/>
        <end position="38"/>
    </location>
</feature>
<dbReference type="Proteomes" id="UP000001555">
    <property type="component" value="Unassembled WGS sequence"/>
</dbReference>
<dbReference type="EMBL" id="ABJB011044733">
    <property type="status" value="NOT_ANNOTATED_CDS"/>
    <property type="molecule type" value="Genomic_DNA"/>
</dbReference>
<sequence>MISAMPAVAVRRERRRSKTGRTLSAGSRQGSVNSLSQRPASLSTLSSLPGHRLVRTTLQEQRSRLLMYLGTLLLVTGLVLLFIGVGANVSYTQTVGLIFIATGGVLYFIKVFITPDNTHTIVRRARLVGSRDSLYSVAPVGIKTHQPTLPEEGPQDEIYREQIFS</sequence>
<name>B7PYN2_IXOSC</name>
<dbReference type="EMBL" id="ABJB010487553">
    <property type="status" value="NOT_ANNOTATED_CDS"/>
    <property type="molecule type" value="Genomic_DNA"/>
</dbReference>
<proteinExistence type="predicted"/>
<keyword evidence="2" id="KW-0472">Membrane</keyword>
<evidence type="ECO:0000313" key="4">
    <source>
        <dbReference type="EnsemblMetazoa" id="ISCW009820-PA"/>
    </source>
</evidence>
<dbReference type="VEuPathDB" id="VectorBase:ISCP_017425"/>
<keyword evidence="2" id="KW-0812">Transmembrane</keyword>
<dbReference type="HOGENOM" id="CLU_1612651_0_0_1"/>
<feature type="transmembrane region" description="Helical" evidence="2">
    <location>
        <begin position="65"/>
        <end position="85"/>
    </location>
</feature>
<dbReference type="EnsemblMetazoa" id="ISCW009820-RA">
    <property type="protein sequence ID" value="ISCW009820-PA"/>
    <property type="gene ID" value="ISCW009820"/>
</dbReference>
<dbReference type="OrthoDB" id="6508645at2759"/>
<protein>
    <submittedName>
        <fullName evidence="3 4">Uncharacterized protein</fullName>
    </submittedName>
</protein>
<evidence type="ECO:0000313" key="3">
    <source>
        <dbReference type="EMBL" id="EEC11704.1"/>
    </source>
</evidence>
<dbReference type="InParanoid" id="B7PYN2"/>
<evidence type="ECO:0000256" key="1">
    <source>
        <dbReference type="SAM" id="MobiDB-lite"/>
    </source>
</evidence>
<evidence type="ECO:0000256" key="2">
    <source>
        <dbReference type="SAM" id="Phobius"/>
    </source>
</evidence>
<evidence type="ECO:0000313" key="5">
    <source>
        <dbReference type="Proteomes" id="UP000001555"/>
    </source>
</evidence>
<dbReference type="AlphaFoldDB" id="B7PYN2"/>
<reference evidence="4" key="2">
    <citation type="submission" date="2020-05" db="UniProtKB">
        <authorList>
            <consortium name="EnsemblMetazoa"/>
        </authorList>
    </citation>
    <scope>IDENTIFICATION</scope>
    <source>
        <strain evidence="4">wikel</strain>
    </source>
</reference>
<dbReference type="VEuPathDB" id="VectorBase:ISCI009820"/>
<gene>
    <name evidence="3" type="ORF">IscW_ISCW009820</name>
</gene>
<dbReference type="EMBL" id="ABJB010984805">
    <property type="status" value="NOT_ANNOTATED_CDS"/>
    <property type="molecule type" value="Genomic_DNA"/>
</dbReference>
<accession>B7PYN2</accession>